<dbReference type="InterPro" id="IPR035437">
    <property type="entry name" value="SNase_OB-fold_sf"/>
</dbReference>
<evidence type="ECO:0000313" key="2">
    <source>
        <dbReference type="EMBL" id="GAF69154.1"/>
    </source>
</evidence>
<comment type="caution">
    <text evidence="2">The sequence shown here is derived from an EMBL/GenBank/DDBJ whole genome shotgun (WGS) entry which is preliminary data.</text>
</comment>
<sequence length="106" mass="11795">MPRFALSLLVVLAIAARYFFGSSATDAPESLSEGNYSVKRVVDGDTLLLTNKARVRLIGVNTPETVKPDHPIEPWGPEASAFTKQFVAGGEVRLQFDRERVDRYDR</sequence>
<dbReference type="EMBL" id="BARS01007772">
    <property type="protein sequence ID" value="GAF69154.1"/>
    <property type="molecule type" value="Genomic_DNA"/>
</dbReference>
<gene>
    <name evidence="2" type="ORF">S01H1_14907</name>
</gene>
<evidence type="ECO:0000259" key="1">
    <source>
        <dbReference type="PROSITE" id="PS50830"/>
    </source>
</evidence>
<dbReference type="PROSITE" id="PS50830">
    <property type="entry name" value="TNASE_3"/>
    <property type="match status" value="1"/>
</dbReference>
<accession>X0RJZ7</accession>
<dbReference type="Gene3D" id="2.40.50.90">
    <property type="match status" value="1"/>
</dbReference>
<proteinExistence type="predicted"/>
<organism evidence="2">
    <name type="scientific">marine sediment metagenome</name>
    <dbReference type="NCBI Taxonomy" id="412755"/>
    <lineage>
        <taxon>unclassified sequences</taxon>
        <taxon>metagenomes</taxon>
        <taxon>ecological metagenomes</taxon>
    </lineage>
</organism>
<reference evidence="2" key="1">
    <citation type="journal article" date="2014" name="Front. Microbiol.">
        <title>High frequency of phylogenetically diverse reductive dehalogenase-homologous genes in deep subseafloor sedimentary metagenomes.</title>
        <authorList>
            <person name="Kawai M."/>
            <person name="Futagami T."/>
            <person name="Toyoda A."/>
            <person name="Takaki Y."/>
            <person name="Nishi S."/>
            <person name="Hori S."/>
            <person name="Arai W."/>
            <person name="Tsubouchi T."/>
            <person name="Morono Y."/>
            <person name="Uchiyama I."/>
            <person name="Ito T."/>
            <person name="Fujiyama A."/>
            <person name="Inagaki F."/>
            <person name="Takami H."/>
        </authorList>
    </citation>
    <scope>NUCLEOTIDE SEQUENCE</scope>
    <source>
        <strain evidence="2">Expedition CK06-06</strain>
    </source>
</reference>
<dbReference type="InterPro" id="IPR016071">
    <property type="entry name" value="Staphylococal_nuclease_OB-fold"/>
</dbReference>
<dbReference type="SUPFAM" id="SSF50199">
    <property type="entry name" value="Staphylococcal nuclease"/>
    <property type="match status" value="1"/>
</dbReference>
<feature type="non-terminal residue" evidence="2">
    <location>
        <position position="106"/>
    </location>
</feature>
<name>X0RJZ7_9ZZZZ</name>
<dbReference type="Pfam" id="PF00565">
    <property type="entry name" value="SNase"/>
    <property type="match status" value="1"/>
</dbReference>
<dbReference type="AlphaFoldDB" id="X0RJZ7"/>
<protein>
    <recommendedName>
        <fullName evidence="1">TNase-like domain-containing protein</fullName>
    </recommendedName>
</protein>
<feature type="domain" description="TNase-like" evidence="1">
    <location>
        <begin position="32"/>
        <end position="106"/>
    </location>
</feature>